<keyword evidence="4" id="KW-1185">Reference proteome</keyword>
<keyword evidence="2" id="KW-1133">Transmembrane helix</keyword>
<evidence type="ECO:0000313" key="4">
    <source>
        <dbReference type="Proteomes" id="UP000053300"/>
    </source>
</evidence>
<sequence length="264" mass="29986">MSFSNFLRRAKSSLKFWSATAPSASEVPEFRIDEVSERIAKLQAPQAKEPQQFHSLVKLAPIPVPREVRWESQAIYLGAWAGTAALAWGSFYVPTDWLLWYGVASVVIFAVLFRIEGPRTRAERLQREAEVQRCHEAYLQAEAHLRAVLSEGFNERMEEFNSLRTEYDQLCRAMGTTDPGKSSKLLAALANPLRTGKTEEEGLMEQMSQMERKMLQLVDELEDYSDIHKEAIDAAIMARHNARLAYWQAKLDEAALTGEAVQQH</sequence>
<reference evidence="3 4" key="1">
    <citation type="submission" date="2015-12" db="EMBL/GenBank/DDBJ databases">
        <title>Complete genome sequence of a multi-drug resistant strain Acidovorax sp. 12322-1.</title>
        <authorList>
            <person name="Ming D."/>
            <person name="Wang M."/>
            <person name="Hu S."/>
            <person name="Zhou Y."/>
            <person name="Jiang T."/>
        </authorList>
    </citation>
    <scope>NUCLEOTIDE SEQUENCE [LARGE SCALE GENOMIC DNA]</scope>
    <source>
        <strain evidence="3 4">12322-1</strain>
    </source>
</reference>
<dbReference type="EMBL" id="LPXH01000037">
    <property type="protein sequence ID" value="KUF39208.1"/>
    <property type="molecule type" value="Genomic_DNA"/>
</dbReference>
<name>A0A0W7YVX6_9BURK</name>
<comment type="caution">
    <text evidence="3">The sequence shown here is derived from an EMBL/GenBank/DDBJ whole genome shotgun (WGS) entry which is preliminary data.</text>
</comment>
<protein>
    <submittedName>
        <fullName evidence="3">Uncharacterized protein</fullName>
    </submittedName>
</protein>
<accession>A0A0W7YVX6</accession>
<keyword evidence="2" id="KW-0812">Transmembrane</keyword>
<feature type="transmembrane region" description="Helical" evidence="2">
    <location>
        <begin position="74"/>
        <end position="91"/>
    </location>
</feature>
<dbReference type="AlphaFoldDB" id="A0A0W7YVX6"/>
<keyword evidence="1" id="KW-0175">Coiled coil</keyword>
<dbReference type="Proteomes" id="UP000053300">
    <property type="component" value="Unassembled WGS sequence"/>
</dbReference>
<gene>
    <name evidence="3" type="ORF">AS359_01340</name>
</gene>
<feature type="coiled-coil region" evidence="1">
    <location>
        <begin position="200"/>
        <end position="227"/>
    </location>
</feature>
<evidence type="ECO:0000256" key="2">
    <source>
        <dbReference type="SAM" id="Phobius"/>
    </source>
</evidence>
<organism evidence="3 4">
    <name type="scientific">Comamonas kerstersii</name>
    <dbReference type="NCBI Taxonomy" id="225992"/>
    <lineage>
        <taxon>Bacteria</taxon>
        <taxon>Pseudomonadati</taxon>
        <taxon>Pseudomonadota</taxon>
        <taxon>Betaproteobacteria</taxon>
        <taxon>Burkholderiales</taxon>
        <taxon>Comamonadaceae</taxon>
        <taxon>Comamonas</taxon>
    </lineage>
</organism>
<keyword evidence="2" id="KW-0472">Membrane</keyword>
<evidence type="ECO:0000256" key="1">
    <source>
        <dbReference type="SAM" id="Coils"/>
    </source>
</evidence>
<proteinExistence type="predicted"/>
<dbReference type="STRING" id="225992.B5M06_09745"/>
<evidence type="ECO:0000313" key="3">
    <source>
        <dbReference type="EMBL" id="KUF39208.1"/>
    </source>
</evidence>
<feature type="transmembrane region" description="Helical" evidence="2">
    <location>
        <begin position="97"/>
        <end position="115"/>
    </location>
</feature>
<dbReference type="RefSeq" id="WP_058880340.1">
    <property type="nucleotide sequence ID" value="NZ_LPXH01000037.1"/>
</dbReference>